<dbReference type="Proteomes" id="UP000019365">
    <property type="component" value="Unassembled WGS sequence"/>
</dbReference>
<name>W7UFH6_RUMFL</name>
<proteinExistence type="predicted"/>
<dbReference type="AlphaFoldDB" id="W7UFH6"/>
<accession>W7UFH6</accession>
<dbReference type="EMBL" id="ATAX01000033">
    <property type="protein sequence ID" value="EWM52648.1"/>
    <property type="molecule type" value="Genomic_DNA"/>
</dbReference>
<sequence>MAIAMEIYEKIRYYSSQRSNISGCCFLYNITKNAETLILFAKSLYIC</sequence>
<evidence type="ECO:0000313" key="1">
    <source>
        <dbReference type="EMBL" id="EWM52648.1"/>
    </source>
</evidence>
<protein>
    <submittedName>
        <fullName evidence="1">Uncharacterized protein</fullName>
    </submittedName>
</protein>
<evidence type="ECO:0000313" key="2">
    <source>
        <dbReference type="Proteomes" id="UP000019365"/>
    </source>
</evidence>
<reference evidence="1 2" key="1">
    <citation type="journal article" date="2014" name="PLoS ONE">
        <title>Rumen cellulosomics: divergent fiber-degrading strategies revealed by comparative genome-wide analysis of six ruminococcal strains.</title>
        <authorList>
            <person name="Dassa B."/>
            <person name="Borovok I."/>
            <person name="Ruimy-Israeli V."/>
            <person name="Lamed R."/>
            <person name="Flint H.J."/>
            <person name="Duncan S.H."/>
            <person name="Henrissat B."/>
            <person name="Coutinho P."/>
            <person name="Morrison M."/>
            <person name="Mosoni P."/>
            <person name="Yeoman C.J."/>
            <person name="White B.A."/>
            <person name="Bayer E.A."/>
        </authorList>
    </citation>
    <scope>NUCLEOTIDE SEQUENCE [LARGE SCALE GENOMIC DNA]</scope>
    <source>
        <strain evidence="1 2">007c</strain>
    </source>
</reference>
<dbReference type="PATRIC" id="fig|1341157.4.peg.2775"/>
<comment type="caution">
    <text evidence="1">The sequence shown here is derived from an EMBL/GenBank/DDBJ whole genome shotgun (WGS) entry which is preliminary data.</text>
</comment>
<keyword evidence="2" id="KW-1185">Reference proteome</keyword>
<gene>
    <name evidence="1" type="ORF">RF007C_01525</name>
</gene>
<organism evidence="1 2">
    <name type="scientific">Ruminococcus flavefaciens 007c</name>
    <dbReference type="NCBI Taxonomy" id="1341157"/>
    <lineage>
        <taxon>Bacteria</taxon>
        <taxon>Bacillati</taxon>
        <taxon>Bacillota</taxon>
        <taxon>Clostridia</taxon>
        <taxon>Eubacteriales</taxon>
        <taxon>Oscillospiraceae</taxon>
        <taxon>Ruminococcus</taxon>
    </lineage>
</organism>